<dbReference type="PANTHER" id="PTHR43656">
    <property type="entry name" value="BINDING OXIDOREDUCTASE, PUTATIVE (AFU_ORTHOLOGUE AFUA_2G08260)-RELATED"/>
    <property type="match status" value="1"/>
</dbReference>
<name>F4XYC5_9CYAN</name>
<dbReference type="EMBL" id="GL890954">
    <property type="protein sequence ID" value="EGJ30338.1"/>
    <property type="molecule type" value="Genomic_DNA"/>
</dbReference>
<proteinExistence type="predicted"/>
<dbReference type="Pfam" id="PF00724">
    <property type="entry name" value="Oxidored_FMN"/>
    <property type="match status" value="1"/>
</dbReference>
<keyword evidence="5" id="KW-1185">Reference proteome</keyword>
<sequence>MLGIELVACFIPTKAKIQLNQMEKDIIFEPLEFRNLTLKNRIFRSNISGRFDNYDGSGNQARINWEEKFARGGVGAIVSSFTPVQIRGRILPNYATIDRDDRIPFWRKVGEKVHEYDCKFLMQLSHSGRQRDVGGVENLHNKGLSSTSETESFHGLECQAMTRKEIKEMIQAFADGARRAREAGLDGVELHSANGYLITQFLSSGINDRKDEYGGSLENRARFLLEIIQGIRKEVGNDFHLQAKISAVEYNDAVIPWDKPGNTLEDSIQICKWVEEAGADALHISTGSLFPHPLNPPGEFPRDEASRWYEIMLGSGIYTFRNYLLFRYRFLFPIFLFLWNRVYRKGSTQPIIGKDVQDKALDDSFREFVSSQTMQELLDKYQGISISDAREIKKHVNIPVICTGGFQQASYIREAISEGFCDAVSIARPLVANNDLVQQFQQGKDLPERPCTYCNKCLVNALQNPLGCYDVRRYNDDHDKMIEQVMTVFDPPPFS</sequence>
<dbReference type="eggNOG" id="COG1902">
    <property type="taxonomic scope" value="Bacteria"/>
</dbReference>
<dbReference type="Proteomes" id="UP000003959">
    <property type="component" value="Unassembled WGS sequence"/>
</dbReference>
<dbReference type="Gene3D" id="3.20.20.70">
    <property type="entry name" value="Aldolase class I"/>
    <property type="match status" value="1"/>
</dbReference>
<keyword evidence="1" id="KW-0285">Flavoprotein</keyword>
<dbReference type="CDD" id="cd02803">
    <property type="entry name" value="OYE_like_FMN_family"/>
    <property type="match status" value="1"/>
</dbReference>
<organism evidence="4 5">
    <name type="scientific">Moorena producens 3L</name>
    <dbReference type="NCBI Taxonomy" id="489825"/>
    <lineage>
        <taxon>Bacteria</taxon>
        <taxon>Bacillati</taxon>
        <taxon>Cyanobacteriota</taxon>
        <taxon>Cyanophyceae</taxon>
        <taxon>Coleofasciculales</taxon>
        <taxon>Coleofasciculaceae</taxon>
        <taxon>Moorena</taxon>
    </lineage>
</organism>
<dbReference type="SUPFAM" id="SSF51395">
    <property type="entry name" value="FMN-linked oxidoreductases"/>
    <property type="match status" value="1"/>
</dbReference>
<protein>
    <submittedName>
        <fullName evidence="4">NADH:flavin oxidoreductase, Old Yellow Enzyme family</fullName>
    </submittedName>
</protein>
<keyword evidence="2" id="KW-0560">Oxidoreductase</keyword>
<dbReference type="PANTHER" id="PTHR43656:SF2">
    <property type="entry name" value="BINDING OXIDOREDUCTASE, PUTATIVE (AFU_ORTHOLOGUE AFUA_2G08260)-RELATED"/>
    <property type="match status" value="1"/>
</dbReference>
<evidence type="ECO:0000313" key="4">
    <source>
        <dbReference type="EMBL" id="EGJ30338.1"/>
    </source>
</evidence>
<evidence type="ECO:0000313" key="5">
    <source>
        <dbReference type="Proteomes" id="UP000003959"/>
    </source>
</evidence>
<evidence type="ECO:0000256" key="1">
    <source>
        <dbReference type="ARBA" id="ARBA00022630"/>
    </source>
</evidence>
<dbReference type="InterPro" id="IPR013785">
    <property type="entry name" value="Aldolase_TIM"/>
</dbReference>
<dbReference type="GO" id="GO:0016491">
    <property type="term" value="F:oxidoreductase activity"/>
    <property type="evidence" value="ECO:0007669"/>
    <property type="project" value="UniProtKB-KW"/>
</dbReference>
<dbReference type="InterPro" id="IPR051799">
    <property type="entry name" value="NADH_flavin_oxidoreductase"/>
</dbReference>
<gene>
    <name evidence="4" type="ORF">LYNGBM3L_50920</name>
</gene>
<accession>F4XYC5</accession>
<dbReference type="AlphaFoldDB" id="F4XYC5"/>
<evidence type="ECO:0000259" key="3">
    <source>
        <dbReference type="Pfam" id="PF00724"/>
    </source>
</evidence>
<reference evidence="5" key="1">
    <citation type="journal article" date="2011" name="Proc. Natl. Acad. Sci. U.S.A.">
        <title>Genomic insights into the physiology and ecology of the marine filamentous cyanobacterium Lyngbya majuscula.</title>
        <authorList>
            <person name="Jones A.C."/>
            <person name="Monroe E.A."/>
            <person name="Podell S."/>
            <person name="Hess W.R."/>
            <person name="Klages S."/>
            <person name="Esquenazi E."/>
            <person name="Niessen S."/>
            <person name="Hoover H."/>
            <person name="Rothmann M."/>
            <person name="Lasken R.S."/>
            <person name="Yates J.R.III."/>
            <person name="Reinhardt R."/>
            <person name="Kube M."/>
            <person name="Burkart M.D."/>
            <person name="Allen E.E."/>
            <person name="Dorrestein P.C."/>
            <person name="Gerwick W.H."/>
            <person name="Gerwick L."/>
        </authorList>
    </citation>
    <scope>NUCLEOTIDE SEQUENCE [LARGE SCALE GENOMIC DNA]</scope>
    <source>
        <strain evidence="5">3L</strain>
    </source>
</reference>
<dbReference type="InterPro" id="IPR001155">
    <property type="entry name" value="OxRdtase_FMN_N"/>
</dbReference>
<dbReference type="GO" id="GO:0010181">
    <property type="term" value="F:FMN binding"/>
    <property type="evidence" value="ECO:0007669"/>
    <property type="project" value="InterPro"/>
</dbReference>
<dbReference type="HOGENOM" id="CLU_012153_2_3_3"/>
<feature type="domain" description="NADH:flavin oxidoreductase/NADH oxidase N-terminal" evidence="3">
    <location>
        <begin position="27"/>
        <end position="289"/>
    </location>
</feature>
<evidence type="ECO:0000256" key="2">
    <source>
        <dbReference type="ARBA" id="ARBA00023002"/>
    </source>
</evidence>